<dbReference type="PANTHER" id="PTHR28037">
    <property type="entry name" value="ALCOHOL O-ACETYLTRANSFERASE 1-RELATED"/>
    <property type="match status" value="1"/>
</dbReference>
<evidence type="ECO:0008006" key="3">
    <source>
        <dbReference type="Google" id="ProtNLM"/>
    </source>
</evidence>
<dbReference type="EMBL" id="JBFXLT010000035">
    <property type="protein sequence ID" value="KAL2814112.1"/>
    <property type="molecule type" value="Genomic_DNA"/>
</dbReference>
<proteinExistence type="predicted"/>
<evidence type="ECO:0000313" key="1">
    <source>
        <dbReference type="EMBL" id="KAL2814112.1"/>
    </source>
</evidence>
<protein>
    <recommendedName>
        <fullName evidence="3">Alcohol acetyltransferase FCK4</fullName>
    </recommendedName>
</protein>
<dbReference type="Proteomes" id="UP001610334">
    <property type="component" value="Unassembled WGS sequence"/>
</dbReference>
<dbReference type="InterPro" id="IPR052058">
    <property type="entry name" value="Alcohol_O-acetyltransferase"/>
</dbReference>
<gene>
    <name evidence="1" type="ORF">BJX63DRAFT_392944</name>
</gene>
<reference evidence="1 2" key="1">
    <citation type="submission" date="2024-07" db="EMBL/GenBank/DDBJ databases">
        <title>Section-level genome sequencing and comparative genomics of Aspergillus sections Usti and Cavernicolus.</title>
        <authorList>
            <consortium name="Lawrence Berkeley National Laboratory"/>
            <person name="Nybo J.L."/>
            <person name="Vesth T.C."/>
            <person name="Theobald S."/>
            <person name="Frisvad J.C."/>
            <person name="Larsen T.O."/>
            <person name="Kjaerboelling I."/>
            <person name="Rothschild-Mancinelli K."/>
            <person name="Lyhne E.K."/>
            <person name="Kogle M.E."/>
            <person name="Barry K."/>
            <person name="Clum A."/>
            <person name="Na H."/>
            <person name="Ledsgaard L."/>
            <person name="Lin J."/>
            <person name="Lipzen A."/>
            <person name="Kuo A."/>
            <person name="Riley R."/>
            <person name="Mondo S."/>
            <person name="Labutti K."/>
            <person name="Haridas S."/>
            <person name="Pangalinan J."/>
            <person name="Salamov A.A."/>
            <person name="Simmons B.A."/>
            <person name="Magnuson J.K."/>
            <person name="Chen J."/>
            <person name="Drula E."/>
            <person name="Henrissat B."/>
            <person name="Wiebenga A."/>
            <person name="Lubbers R.J."/>
            <person name="Gomes A.C."/>
            <person name="Makela M.R."/>
            <person name="Stajich J."/>
            <person name="Grigoriev I.V."/>
            <person name="Mortensen U.H."/>
            <person name="De Vries R.P."/>
            <person name="Baker S.E."/>
            <person name="Andersen M.R."/>
        </authorList>
    </citation>
    <scope>NUCLEOTIDE SEQUENCE [LARGE SCALE GENOMIC DNA]</scope>
    <source>
        <strain evidence="1 2">CBS 588.65</strain>
    </source>
</reference>
<organism evidence="1 2">
    <name type="scientific">Aspergillus granulosus</name>
    <dbReference type="NCBI Taxonomy" id="176169"/>
    <lineage>
        <taxon>Eukaryota</taxon>
        <taxon>Fungi</taxon>
        <taxon>Dikarya</taxon>
        <taxon>Ascomycota</taxon>
        <taxon>Pezizomycotina</taxon>
        <taxon>Eurotiomycetes</taxon>
        <taxon>Eurotiomycetidae</taxon>
        <taxon>Eurotiales</taxon>
        <taxon>Aspergillaceae</taxon>
        <taxon>Aspergillus</taxon>
        <taxon>Aspergillus subgen. Nidulantes</taxon>
    </lineage>
</organism>
<keyword evidence="2" id="KW-1185">Reference proteome</keyword>
<dbReference type="PANTHER" id="PTHR28037:SF1">
    <property type="entry name" value="ALCOHOL O-ACETYLTRANSFERASE 1-RELATED"/>
    <property type="match status" value="1"/>
</dbReference>
<name>A0ABR4HFC5_9EURO</name>
<evidence type="ECO:0000313" key="2">
    <source>
        <dbReference type="Proteomes" id="UP001610334"/>
    </source>
</evidence>
<accession>A0ABR4HFC5</accession>
<sequence length="503" mass="54594">MPESRAFLRFASPNEHRTISREDVGFYNALVVGAIYEVTDADTDVLSARSFIAPLKACVDEYPFLSVVVRDKDTDKPAYEGVSSMDLKEHISILDKQIGENENEMPTIEKILPSILDRPWPADIPPWRIVVLPLAPSTTLKEETARCFIAFSFSHTIGDGIVGLTFHRTFQTAWSQSLSSTTKDITFSLCLANSRALPEPFDTPDRLPITWKYLIAPLAGAILPKFITGILGLRASSSPIDAGAWTGAPIFHDQEAPDKCSGVRLIEIEAPLVASALAKSRAHGAKLTAILHQFIVCALSKPVAREQEITNFISGTAVDMRGSIGVPAGQWGLFVTGHYEVHPRLTIIDDMATGCEGGSASSGLSAEMWNSARIITHNLASCGMRLQDQAIGLLRYAPSIRGWTLGKIGERRDCSYEVSNLLAFDSGNKGGKCRTSKMVFAQPGNVLSAPLVFNVVSVKGGSLVIAVTWQRGALGLNKMEDEGGFVEIVCDGIRAGFERLRDD</sequence>
<comment type="caution">
    <text evidence="1">The sequence shown here is derived from an EMBL/GenBank/DDBJ whole genome shotgun (WGS) entry which is preliminary data.</text>
</comment>